<gene>
    <name evidence="6" type="ORF">ABVT11_04725</name>
</gene>
<dbReference type="Gene3D" id="3.40.50.300">
    <property type="entry name" value="P-loop containing nucleotide triphosphate hydrolases"/>
    <property type="match status" value="1"/>
</dbReference>
<dbReference type="SMART" id="SM00382">
    <property type="entry name" value="AAA"/>
    <property type="match status" value="1"/>
</dbReference>
<evidence type="ECO:0000256" key="2">
    <source>
        <dbReference type="ARBA" id="ARBA00022840"/>
    </source>
</evidence>
<organism evidence="6 7">
    <name type="scientific">Uliginosibacterium paludis</name>
    <dbReference type="NCBI Taxonomy" id="1615952"/>
    <lineage>
        <taxon>Bacteria</taxon>
        <taxon>Pseudomonadati</taxon>
        <taxon>Pseudomonadota</taxon>
        <taxon>Betaproteobacteria</taxon>
        <taxon>Rhodocyclales</taxon>
        <taxon>Zoogloeaceae</taxon>
        <taxon>Uliginosibacterium</taxon>
    </lineage>
</organism>
<evidence type="ECO:0000256" key="3">
    <source>
        <dbReference type="ARBA" id="ARBA00038088"/>
    </source>
</evidence>
<sequence>MAFPLIPRLAMTDLDQFGSALASRFPILCIETHEEPRARTLLQRLAAEQDLALHEWSVADGLVHQNFRYGSERQPAWQTVDGWKPESGGRSGQRQEIPDTHEIQAALQHVDKHGEAGLYLMFDPHPFLEQAAVQRLMREIAFGHAERSRTLVLIGPRITLPPEIARHAIFLSLSLPDATRIRAIFAEEIELFARSREGRKVQGEQAAADLLVQHLVGLNEEDVRRLLRLAIRDDAAITRADVARVIQVKREMCAESALEIEFTAGDLAAVGGMPHLKRWLTLRKAAFSGQDNGLPWPRGVLLLGVQGAGKSLAARTIAGAWNVPLARLDMASLFDKFQGETERKLRTALAAAESLAPCVLWLDEVEKALAQGSADTDGGLGRRVLGTVLTWMAEHDARVFIAATANDVRALPPELMRKGRFDEIFFVDLPDAGTRSDILRIHLARRKHDPARFDLDQLARASEGFTGAEIEQAIVAAMYEAHAARSPLDSAQLAAEMARTRPLSILMAESMAELRSWAQARTVLA</sequence>
<comment type="caution">
    <text evidence="6">The sequence shown here is derived from an EMBL/GenBank/DDBJ whole genome shotgun (WGS) entry which is preliminary data.</text>
</comment>
<dbReference type="PANTHER" id="PTHR42960:SF1">
    <property type="entry name" value="YCF46 PROTEIN"/>
    <property type="match status" value="1"/>
</dbReference>
<name>A0ABV2CMI9_9RHOO</name>
<dbReference type="InterPro" id="IPR041569">
    <property type="entry name" value="AAA_lid_3"/>
</dbReference>
<dbReference type="Gene3D" id="1.10.8.60">
    <property type="match status" value="1"/>
</dbReference>
<keyword evidence="1" id="KW-0547">Nucleotide-binding</keyword>
<dbReference type="Proteomes" id="UP001548590">
    <property type="component" value="Unassembled WGS sequence"/>
</dbReference>
<dbReference type="SUPFAM" id="SSF52540">
    <property type="entry name" value="P-loop containing nucleoside triphosphate hydrolases"/>
    <property type="match status" value="1"/>
</dbReference>
<dbReference type="Pfam" id="PF17862">
    <property type="entry name" value="AAA_lid_3"/>
    <property type="match status" value="1"/>
</dbReference>
<keyword evidence="2" id="KW-0067">ATP-binding</keyword>
<dbReference type="Pfam" id="PF00004">
    <property type="entry name" value="AAA"/>
    <property type="match status" value="1"/>
</dbReference>
<evidence type="ECO:0000313" key="6">
    <source>
        <dbReference type="EMBL" id="MET1489119.1"/>
    </source>
</evidence>
<reference evidence="6 7" key="1">
    <citation type="submission" date="2024-07" db="EMBL/GenBank/DDBJ databases">
        <title>Uliginosibacterium paludis KCTC:42655.</title>
        <authorList>
            <person name="Kim M.K."/>
        </authorList>
    </citation>
    <scope>NUCLEOTIDE SEQUENCE [LARGE SCALE GENOMIC DNA]</scope>
    <source>
        <strain evidence="6 7">KCTC 42655</strain>
    </source>
</reference>
<dbReference type="InterPro" id="IPR027417">
    <property type="entry name" value="P-loop_NTPase"/>
</dbReference>
<dbReference type="InterPro" id="IPR052381">
    <property type="entry name" value="AAA_domain_protein"/>
</dbReference>
<keyword evidence="7" id="KW-1185">Reference proteome</keyword>
<dbReference type="InterPro" id="IPR003593">
    <property type="entry name" value="AAA+_ATPase"/>
</dbReference>
<evidence type="ECO:0000256" key="1">
    <source>
        <dbReference type="ARBA" id="ARBA00022741"/>
    </source>
</evidence>
<dbReference type="EMBL" id="JBEWLZ010000002">
    <property type="protein sequence ID" value="MET1489119.1"/>
    <property type="molecule type" value="Genomic_DNA"/>
</dbReference>
<evidence type="ECO:0000313" key="7">
    <source>
        <dbReference type="Proteomes" id="UP001548590"/>
    </source>
</evidence>
<dbReference type="InterPro" id="IPR003959">
    <property type="entry name" value="ATPase_AAA_core"/>
</dbReference>
<comment type="similarity">
    <text evidence="3">Belongs to the AAA ATPase family. Highly divergent.</text>
</comment>
<dbReference type="RefSeq" id="WP_345924248.1">
    <property type="nucleotide sequence ID" value="NZ_JBDIVF010000001.1"/>
</dbReference>
<feature type="domain" description="AAA+ ATPase" evidence="5">
    <location>
        <begin position="296"/>
        <end position="431"/>
    </location>
</feature>
<evidence type="ECO:0000259" key="5">
    <source>
        <dbReference type="SMART" id="SM00382"/>
    </source>
</evidence>
<protein>
    <recommendedName>
        <fullName evidence="4">Uncharacterized AAA domain-containing protein ycf46</fullName>
    </recommendedName>
</protein>
<proteinExistence type="inferred from homology"/>
<evidence type="ECO:0000256" key="4">
    <source>
        <dbReference type="ARBA" id="ARBA00040480"/>
    </source>
</evidence>
<dbReference type="PANTHER" id="PTHR42960">
    <property type="entry name" value="YCF46 PROTEIN"/>
    <property type="match status" value="1"/>
</dbReference>
<accession>A0ABV2CMI9</accession>